<dbReference type="InterPro" id="IPR003661">
    <property type="entry name" value="HisK_dim/P_dom"/>
</dbReference>
<dbReference type="InterPro" id="IPR011006">
    <property type="entry name" value="CheY-like_superfamily"/>
</dbReference>
<evidence type="ECO:0000256" key="11">
    <source>
        <dbReference type="SAM" id="SignalP"/>
    </source>
</evidence>
<dbReference type="PROSITE" id="PS50109">
    <property type="entry name" value="HIS_KIN"/>
    <property type="match status" value="1"/>
</dbReference>
<keyword evidence="4" id="KW-0808">Transferase</keyword>
<reference evidence="17" key="1">
    <citation type="submission" date="2016-02" db="EMBL/GenBank/DDBJ databases">
        <authorList>
            <person name="Holder M.E."/>
            <person name="Ajami N.J."/>
            <person name="Petrosino J.F."/>
        </authorList>
    </citation>
    <scope>NUCLEOTIDE SEQUENCE [LARGE SCALE GENOMIC DNA]</scope>
    <source>
        <strain evidence="17">DSM 12838</strain>
    </source>
</reference>
<dbReference type="Proteomes" id="UP000063964">
    <property type="component" value="Chromosome"/>
</dbReference>
<feature type="domain" description="PAS" evidence="14">
    <location>
        <begin position="493"/>
        <end position="530"/>
    </location>
</feature>
<keyword evidence="11" id="KW-0732">Signal</keyword>
<protein>
    <recommendedName>
        <fullName evidence="2">histidine kinase</fullName>
        <ecNumber evidence="2">2.7.13.3</ecNumber>
    </recommendedName>
</protein>
<evidence type="ECO:0000256" key="7">
    <source>
        <dbReference type="ARBA" id="ARBA00022840"/>
    </source>
</evidence>
<evidence type="ECO:0000256" key="4">
    <source>
        <dbReference type="ARBA" id="ARBA00022679"/>
    </source>
</evidence>
<dbReference type="InterPro" id="IPR000700">
    <property type="entry name" value="PAS-assoc_C"/>
</dbReference>
<comment type="catalytic activity">
    <reaction evidence="1">
        <text>ATP + protein L-histidine = ADP + protein N-phospho-L-histidine.</text>
        <dbReference type="EC" id="2.7.13.3"/>
    </reaction>
</comment>
<evidence type="ECO:0000259" key="13">
    <source>
        <dbReference type="PROSITE" id="PS50110"/>
    </source>
</evidence>
<feature type="signal peptide" evidence="11">
    <location>
        <begin position="1"/>
        <end position="19"/>
    </location>
</feature>
<dbReference type="SUPFAM" id="SSF47384">
    <property type="entry name" value="Homodimeric domain of signal transducing histidine kinase"/>
    <property type="match status" value="1"/>
</dbReference>
<dbReference type="PRINTS" id="PR00344">
    <property type="entry name" value="BCTRLSENSOR"/>
</dbReference>
<feature type="transmembrane region" description="Helical" evidence="10">
    <location>
        <begin position="340"/>
        <end position="362"/>
    </location>
</feature>
<dbReference type="CDD" id="cd00082">
    <property type="entry name" value="HisKA"/>
    <property type="match status" value="1"/>
</dbReference>
<dbReference type="InterPro" id="IPR036097">
    <property type="entry name" value="HisK_dim/P_sf"/>
</dbReference>
<dbReference type="CDD" id="cd00156">
    <property type="entry name" value="REC"/>
    <property type="match status" value="1"/>
</dbReference>
<dbReference type="InterPro" id="IPR035965">
    <property type="entry name" value="PAS-like_dom_sf"/>
</dbReference>
<evidence type="ECO:0000313" key="16">
    <source>
        <dbReference type="EMBL" id="AMD93450.1"/>
    </source>
</evidence>
<feature type="domain" description="PAC" evidence="15">
    <location>
        <begin position="440"/>
        <end position="492"/>
    </location>
</feature>
<dbReference type="GO" id="GO:0005524">
    <property type="term" value="F:ATP binding"/>
    <property type="evidence" value="ECO:0007669"/>
    <property type="project" value="UniProtKB-KW"/>
</dbReference>
<accession>A0A0X8JR97</accession>
<dbReference type="SUPFAM" id="SSF55874">
    <property type="entry name" value="ATPase domain of HSP90 chaperone/DNA topoisomerase II/histidine kinase"/>
    <property type="match status" value="1"/>
</dbReference>
<keyword evidence="6" id="KW-0418">Kinase</keyword>
<dbReference type="Gene3D" id="3.40.50.2300">
    <property type="match status" value="3"/>
</dbReference>
<evidence type="ECO:0000256" key="3">
    <source>
        <dbReference type="ARBA" id="ARBA00022553"/>
    </source>
</evidence>
<dbReference type="SMART" id="SM00448">
    <property type="entry name" value="REC"/>
    <property type="match status" value="1"/>
</dbReference>
<feature type="chain" id="PRO_5007067638" description="histidine kinase" evidence="11">
    <location>
        <begin position="20"/>
        <end position="1124"/>
    </location>
</feature>
<dbReference type="Pfam" id="PF08448">
    <property type="entry name" value="PAS_4"/>
    <property type="match status" value="1"/>
</dbReference>
<keyword evidence="7" id="KW-0067">ATP-binding</keyword>
<dbReference type="PROSITE" id="PS50112">
    <property type="entry name" value="PAS"/>
    <property type="match status" value="1"/>
</dbReference>
<evidence type="ECO:0000256" key="8">
    <source>
        <dbReference type="ARBA" id="ARBA00023012"/>
    </source>
</evidence>
<keyword evidence="3 9" id="KW-0597">Phosphoprotein</keyword>
<dbReference type="EMBL" id="CP014230">
    <property type="protein sequence ID" value="AMD93450.1"/>
    <property type="molecule type" value="Genomic_DNA"/>
</dbReference>
<evidence type="ECO:0000256" key="2">
    <source>
        <dbReference type="ARBA" id="ARBA00012438"/>
    </source>
</evidence>
<dbReference type="InterPro" id="IPR036890">
    <property type="entry name" value="HATPase_C_sf"/>
</dbReference>
<dbReference type="SMART" id="SM00086">
    <property type="entry name" value="PAC"/>
    <property type="match status" value="3"/>
</dbReference>
<dbReference type="PROSITE" id="PS50113">
    <property type="entry name" value="PAC"/>
    <property type="match status" value="3"/>
</dbReference>
<dbReference type="SMART" id="SM00388">
    <property type="entry name" value="HisKA"/>
    <property type="match status" value="1"/>
</dbReference>
<evidence type="ECO:0000259" key="12">
    <source>
        <dbReference type="PROSITE" id="PS50109"/>
    </source>
</evidence>
<keyword evidence="17" id="KW-1185">Reference proteome</keyword>
<dbReference type="GO" id="GO:0006355">
    <property type="term" value="P:regulation of DNA-templated transcription"/>
    <property type="evidence" value="ECO:0007669"/>
    <property type="project" value="InterPro"/>
</dbReference>
<evidence type="ECO:0000256" key="9">
    <source>
        <dbReference type="PROSITE-ProRule" id="PRU00169"/>
    </source>
</evidence>
<feature type="domain" description="PAC" evidence="15">
    <location>
        <begin position="696"/>
        <end position="748"/>
    </location>
</feature>
<dbReference type="NCBIfam" id="TIGR00229">
    <property type="entry name" value="sensory_box"/>
    <property type="match status" value="3"/>
</dbReference>
<evidence type="ECO:0000256" key="6">
    <source>
        <dbReference type="ARBA" id="ARBA00022777"/>
    </source>
</evidence>
<dbReference type="InterPro" id="IPR001789">
    <property type="entry name" value="Sig_transdc_resp-reg_receiver"/>
</dbReference>
<dbReference type="SMART" id="SM00091">
    <property type="entry name" value="PAS"/>
    <property type="match status" value="3"/>
</dbReference>
<dbReference type="Pfam" id="PF02518">
    <property type="entry name" value="HATPase_c"/>
    <property type="match status" value="1"/>
</dbReference>
<evidence type="ECO:0000256" key="10">
    <source>
        <dbReference type="SAM" id="Phobius"/>
    </source>
</evidence>
<dbReference type="EC" id="2.7.13.3" evidence="2"/>
<evidence type="ECO:0000256" key="5">
    <source>
        <dbReference type="ARBA" id="ARBA00022741"/>
    </source>
</evidence>
<feature type="modified residue" description="4-aspartylphosphate" evidence="9">
    <location>
        <position position="1051"/>
    </location>
</feature>
<dbReference type="RefSeq" id="WP_066606983.1">
    <property type="nucleotide sequence ID" value="NZ_CP014230.1"/>
</dbReference>
<dbReference type="PROSITE" id="PS50110">
    <property type="entry name" value="RESPONSE_REGULATORY"/>
    <property type="match status" value="1"/>
</dbReference>
<evidence type="ECO:0000256" key="1">
    <source>
        <dbReference type="ARBA" id="ARBA00000085"/>
    </source>
</evidence>
<dbReference type="InterPro" id="IPR013656">
    <property type="entry name" value="PAS_4"/>
</dbReference>
<dbReference type="InterPro" id="IPR000014">
    <property type="entry name" value="PAS"/>
</dbReference>
<dbReference type="Gene3D" id="1.10.287.130">
    <property type="match status" value="1"/>
</dbReference>
<feature type="domain" description="Response regulatory" evidence="13">
    <location>
        <begin position="1001"/>
        <end position="1115"/>
    </location>
</feature>
<proteinExistence type="predicted"/>
<dbReference type="Gene3D" id="3.30.450.20">
    <property type="entry name" value="PAS domain"/>
    <property type="match status" value="3"/>
</dbReference>
<sequence length="1124" mass="125248">MRSPLFLFFLLCLPLSAMAADDKKINILYLNSYHNGYEWSDSILGGVRDTFGRSGKNIYLQIEYMDSKRYSQGKINEILFQYYLFKFRTTRFDLIVTSDNNAYEFIIRYGERLFPGVPIVFCGLNDVAAGDVPMRHRMTGLLEEFDVPANIAIAARLHPGRKRLVVIGDRSLTGAAIASQVRAQIPRLPKDMRVDFLDEFTLEELIELVRSSSGDSIFFFIPFYKDVGETVYSAQDLLEIVWRETGVPLYAAWEFLLGHGMVGGKLVSGHMHGQAAARIGLRILDGERPAEIPVTATPDEPPRFDYQVLNRLGIDQRLLPPGSQLINAPSPFYSINRHQFWTIIVGLAVLSAVLVLLMVNIWKRKAVELRIKNQLAFLRTLMDTLPVPMYFTDESGAIRGINRTFGQWFGMRWDTDEDFRLLSPRVRDSRFDPLLDRRVDSFETRILRNDGTLCSVVLHKRPYADSKGETAGMVGVLHDISDRKQAEDGLRAAEEKYRTIFENSALGIFRATPGGDWLAVNPALARMLGFPGPRELMDDRPNISGIYFQQSDRERIVGLYRQGQDSVECEVLLRTRSGAVITATLNARVVRDGGGAFRYFEGFVEDITDRKKAELALAASEAMLQLVLDTIPQLVHWKDRNLRILGANRNFLAHVGAPDLAAIVGRTYGEIAADPEQTGQITRFDEQVIDRDEPIFRLQLEARSASGQTIWLLANKVPLHGPHGEVVGMLSTAEDITQTRNLEKQLIQSQKMEAIGTLAGGIAHDFNNILTSIMNSAELAMEEVPENSLVWQDLERCLRASVRGQGLVRQILAFSRPTQEGFVPTDLRDVVTEAAALIRPSMPCNIRVTSALEENPPLCLADPTQIHQVVMNLATNAFQALDGERGGCIGIDLGQTLLAEDDARQDGLEPGRYLVLSIADDGPGIDEAIQDKIYDPFFTTKSGGTGLGLAVVHGIVRGHGGAVRLHTSAEGTRFDIFLPAVSDGAAVPREYAGQAERGGERLFFVEDDEEQLSLIPRVLESLGYTVRAFRRGREALQAVDEGGRPDLVLTDYDMPGMNGVELARALAQRHPELPLVMFSGRKHAGEFSGLPENILFFLSKPYNKDMIGRAVRNVLDRERACPES</sequence>
<keyword evidence="10" id="KW-0472">Membrane</keyword>
<dbReference type="InterPro" id="IPR001610">
    <property type="entry name" value="PAC"/>
</dbReference>
<dbReference type="Pfam" id="PF00512">
    <property type="entry name" value="HisKA"/>
    <property type="match status" value="1"/>
</dbReference>
<dbReference type="PANTHER" id="PTHR43065:SF42">
    <property type="entry name" value="TWO-COMPONENT SENSOR PPRA"/>
    <property type="match status" value="1"/>
</dbReference>
<dbReference type="SMART" id="SM00387">
    <property type="entry name" value="HATPase_c"/>
    <property type="match status" value="1"/>
</dbReference>
<dbReference type="InterPro" id="IPR005467">
    <property type="entry name" value="His_kinase_dom"/>
</dbReference>
<dbReference type="Pfam" id="PF00072">
    <property type="entry name" value="Response_reg"/>
    <property type="match status" value="1"/>
</dbReference>
<evidence type="ECO:0000313" key="17">
    <source>
        <dbReference type="Proteomes" id="UP000063964"/>
    </source>
</evidence>
<dbReference type="SUPFAM" id="SSF55785">
    <property type="entry name" value="PYP-like sensor domain (PAS domain)"/>
    <property type="match status" value="3"/>
</dbReference>
<name>A0A0X8JR97_9BACT</name>
<dbReference type="InterPro" id="IPR003594">
    <property type="entry name" value="HATPase_dom"/>
</dbReference>
<dbReference type="Pfam" id="PF00989">
    <property type="entry name" value="PAS"/>
    <property type="match status" value="2"/>
</dbReference>
<keyword evidence="8" id="KW-0902">Two-component regulatory system</keyword>
<evidence type="ECO:0000259" key="14">
    <source>
        <dbReference type="PROSITE" id="PS50112"/>
    </source>
</evidence>
<organism evidence="16 17">
    <name type="scientific">Desulfomicrobium orale DSM 12838</name>
    <dbReference type="NCBI Taxonomy" id="888061"/>
    <lineage>
        <taxon>Bacteria</taxon>
        <taxon>Pseudomonadati</taxon>
        <taxon>Thermodesulfobacteriota</taxon>
        <taxon>Desulfovibrionia</taxon>
        <taxon>Desulfovibrionales</taxon>
        <taxon>Desulfomicrobiaceae</taxon>
        <taxon>Desulfomicrobium</taxon>
    </lineage>
</organism>
<evidence type="ECO:0000259" key="15">
    <source>
        <dbReference type="PROSITE" id="PS50113"/>
    </source>
</evidence>
<keyword evidence="10" id="KW-1133">Transmembrane helix</keyword>
<dbReference type="Gene3D" id="3.30.565.10">
    <property type="entry name" value="Histidine kinase-like ATPase, C-terminal domain"/>
    <property type="match status" value="1"/>
</dbReference>
<dbReference type="PANTHER" id="PTHR43065">
    <property type="entry name" value="SENSOR HISTIDINE KINASE"/>
    <property type="match status" value="1"/>
</dbReference>
<dbReference type="SUPFAM" id="SSF52172">
    <property type="entry name" value="CheY-like"/>
    <property type="match status" value="1"/>
</dbReference>
<feature type="domain" description="Histidine kinase" evidence="12">
    <location>
        <begin position="761"/>
        <end position="982"/>
    </location>
</feature>
<dbReference type="CDD" id="cd00130">
    <property type="entry name" value="PAS"/>
    <property type="match status" value="3"/>
</dbReference>
<gene>
    <name evidence="16" type="ORF">AXF15_10305</name>
</gene>
<dbReference type="InterPro" id="IPR004358">
    <property type="entry name" value="Sig_transdc_His_kin-like_C"/>
</dbReference>
<dbReference type="KEGG" id="doa:AXF15_10305"/>
<dbReference type="InterPro" id="IPR013767">
    <property type="entry name" value="PAS_fold"/>
</dbReference>
<dbReference type="STRING" id="888061.AXF15_10305"/>
<feature type="domain" description="PAC" evidence="15">
    <location>
        <begin position="567"/>
        <end position="619"/>
    </location>
</feature>
<dbReference type="GO" id="GO:0000155">
    <property type="term" value="F:phosphorelay sensor kinase activity"/>
    <property type="evidence" value="ECO:0007669"/>
    <property type="project" value="InterPro"/>
</dbReference>
<keyword evidence="5" id="KW-0547">Nucleotide-binding</keyword>
<dbReference type="OrthoDB" id="9813024at2"/>
<dbReference type="AlphaFoldDB" id="A0A0X8JR97"/>
<keyword evidence="10" id="KW-0812">Transmembrane</keyword>